<dbReference type="PANTHER" id="PTHR37038">
    <property type="entry name" value="TRANSCRIPTIONAL REGULATOR-RELATED"/>
    <property type="match status" value="1"/>
</dbReference>
<dbReference type="InterPro" id="IPR011990">
    <property type="entry name" value="TPR-like_helical_dom_sf"/>
</dbReference>
<dbReference type="PROSITE" id="PS50943">
    <property type="entry name" value="HTH_CROC1"/>
    <property type="match status" value="1"/>
</dbReference>
<dbReference type="InterPro" id="IPR010982">
    <property type="entry name" value="Lambda_DNA-bd_dom_sf"/>
</dbReference>
<dbReference type="InterPro" id="IPR001387">
    <property type="entry name" value="Cro/C1-type_HTH"/>
</dbReference>
<organism evidence="2 3">
    <name type="scientific">Lacticaseibacillus paracasei</name>
    <name type="common">Lactobacillus paracasei</name>
    <dbReference type="NCBI Taxonomy" id="1597"/>
    <lineage>
        <taxon>Bacteria</taxon>
        <taxon>Bacillati</taxon>
        <taxon>Bacillota</taxon>
        <taxon>Bacilli</taxon>
        <taxon>Lactobacillales</taxon>
        <taxon>Lactobacillaceae</taxon>
        <taxon>Lacticaseibacillus</taxon>
    </lineage>
</organism>
<dbReference type="NCBIfam" id="TIGR01716">
    <property type="entry name" value="RGG_Cterm"/>
    <property type="match status" value="1"/>
</dbReference>
<sequence length="308" mass="36575">MIFDKYCVKSLQYFYLKEMTSLTHGELIKKLRLERNLSQEALSDGITSRNTLSSLEIRKSNSSFQNLFQYCQRMNITLEEYEFLYNGGKVDSKREFATRVSRSFKKNFDPELVADLKFQYIETHDFFFYSLYAQYYLIKKHFKTSSLSTMSDGAEGSEVYLIRLNIERYLESIYTWGRFELTLFANCLFLFSDEYIRFQYREAIVYMRQFVDSSNYSTDLLKFLINGTQLSFDRNCMENFAIFMKELKKVAKIYANTKASLVVKIFETLHKCRKGEQSQKDLTALKQTLQFLGENTWLTYVLEASDRF</sequence>
<evidence type="ECO:0000313" key="2">
    <source>
        <dbReference type="EMBL" id="RND90144.1"/>
    </source>
</evidence>
<dbReference type="GO" id="GO:0003677">
    <property type="term" value="F:DNA binding"/>
    <property type="evidence" value="ECO:0007669"/>
    <property type="project" value="InterPro"/>
</dbReference>
<accession>A0A422MEV2</accession>
<dbReference type="Proteomes" id="UP000285532">
    <property type="component" value="Unassembled WGS sequence"/>
</dbReference>
<name>A0A422MEV2_LACPA</name>
<dbReference type="CDD" id="cd00093">
    <property type="entry name" value="HTH_XRE"/>
    <property type="match status" value="1"/>
</dbReference>
<protein>
    <recommendedName>
        <fullName evidence="1">HTH cro/C1-type domain-containing protein</fullName>
    </recommendedName>
</protein>
<dbReference type="SMART" id="SM00530">
    <property type="entry name" value="HTH_XRE"/>
    <property type="match status" value="1"/>
</dbReference>
<dbReference type="Gene3D" id="1.25.40.10">
    <property type="entry name" value="Tetratricopeptide repeat domain"/>
    <property type="match status" value="1"/>
</dbReference>
<dbReference type="EMBL" id="LKFU01000003">
    <property type="protein sequence ID" value="RND90144.1"/>
    <property type="molecule type" value="Genomic_DNA"/>
</dbReference>
<dbReference type="InterPro" id="IPR010057">
    <property type="entry name" value="Transcription_activator_Rgg_C"/>
</dbReference>
<dbReference type="InterPro" id="IPR053163">
    <property type="entry name" value="HTH-type_regulator_Rgg"/>
</dbReference>
<evidence type="ECO:0000313" key="3">
    <source>
        <dbReference type="Proteomes" id="UP000285532"/>
    </source>
</evidence>
<evidence type="ECO:0000259" key="1">
    <source>
        <dbReference type="PROSITE" id="PS50943"/>
    </source>
</evidence>
<dbReference type="SUPFAM" id="SSF47413">
    <property type="entry name" value="lambda repressor-like DNA-binding domains"/>
    <property type="match status" value="1"/>
</dbReference>
<reference evidence="2 3" key="1">
    <citation type="journal article" date="2018" name="Front. Microbiol.">
        <title>Conversion of Methionine to Cysteine in Lactobacillus paracasei Depends on the Highly Mobile cysK-ctl-cysE Gene Cluster.</title>
        <authorList>
            <person name="Wuthrich D."/>
            <person name="Irmler S."/>
            <person name="Berthoud H."/>
            <person name="Guggenbuhl B."/>
            <person name="Eugster E."/>
            <person name="Bruggmann R."/>
        </authorList>
    </citation>
    <scope>NUCLEOTIDE SEQUENCE [LARGE SCALE GENOMIC DNA]</scope>
    <source>
        <strain evidence="2 3">FAM18172</strain>
    </source>
</reference>
<dbReference type="AlphaFoldDB" id="A0A422MEV2"/>
<comment type="caution">
    <text evidence="2">The sequence shown here is derived from an EMBL/GenBank/DDBJ whole genome shotgun (WGS) entry which is preliminary data.</text>
</comment>
<gene>
    <name evidence="2" type="ORF">FAM18172_00039</name>
</gene>
<dbReference type="Pfam" id="PF01381">
    <property type="entry name" value="HTH_3"/>
    <property type="match status" value="1"/>
</dbReference>
<feature type="domain" description="HTH cro/C1-type" evidence="1">
    <location>
        <begin position="28"/>
        <end position="81"/>
    </location>
</feature>
<proteinExistence type="predicted"/>
<dbReference type="Pfam" id="PF21259">
    <property type="entry name" value="Rgg_C"/>
    <property type="match status" value="1"/>
</dbReference>